<dbReference type="KEGG" id="bbel:109478790"/>
<organism evidence="2 3">
    <name type="scientific">Branchiostoma belcheri</name>
    <name type="common">Amphioxus</name>
    <dbReference type="NCBI Taxonomy" id="7741"/>
    <lineage>
        <taxon>Eukaryota</taxon>
        <taxon>Metazoa</taxon>
        <taxon>Chordata</taxon>
        <taxon>Cephalochordata</taxon>
        <taxon>Leptocardii</taxon>
        <taxon>Amphioxiformes</taxon>
        <taxon>Branchiostomatidae</taxon>
        <taxon>Branchiostoma</taxon>
    </lineage>
</organism>
<evidence type="ECO:0000313" key="3">
    <source>
        <dbReference type="RefSeq" id="XP_019636145.1"/>
    </source>
</evidence>
<reference evidence="3" key="1">
    <citation type="submission" date="2025-08" db="UniProtKB">
        <authorList>
            <consortium name="RefSeq"/>
        </authorList>
    </citation>
    <scope>IDENTIFICATION</scope>
    <source>
        <tissue evidence="3">Gonad</tissue>
    </source>
</reference>
<keyword evidence="2" id="KW-1185">Reference proteome</keyword>
<accession>A0A6P4Z3Q4</accession>
<feature type="chain" id="PRO_5027909916" evidence="1">
    <location>
        <begin position="22"/>
        <end position="205"/>
    </location>
</feature>
<dbReference type="RefSeq" id="XP_019636145.1">
    <property type="nucleotide sequence ID" value="XM_019780586.1"/>
</dbReference>
<evidence type="ECO:0000313" key="2">
    <source>
        <dbReference type="Proteomes" id="UP000515135"/>
    </source>
</evidence>
<dbReference type="InterPro" id="IPR040311">
    <property type="entry name" value="CCDC3"/>
</dbReference>
<dbReference type="PANTHER" id="PTHR31663:SF6">
    <property type="entry name" value="COILED-COIL DOMAIN-CONTAINING PROTEIN 3-LIKE"/>
    <property type="match status" value="1"/>
</dbReference>
<dbReference type="AlphaFoldDB" id="A0A6P4Z3Q4"/>
<dbReference type="Proteomes" id="UP000515135">
    <property type="component" value="Unplaced"/>
</dbReference>
<keyword evidence="1" id="KW-0732">Signal</keyword>
<dbReference type="PANTHER" id="PTHR31663">
    <property type="entry name" value="COILED-COIL DOMAIN-CONTAINING PROTEIN 3"/>
    <property type="match status" value="1"/>
</dbReference>
<name>A0A6P4Z3Q4_BRABE</name>
<dbReference type="OrthoDB" id="10052742at2759"/>
<protein>
    <submittedName>
        <fullName evidence="3">Uncharacterized protein LOC109478790</fullName>
    </submittedName>
</protein>
<feature type="signal peptide" evidence="1">
    <location>
        <begin position="1"/>
        <end position="21"/>
    </location>
</feature>
<dbReference type="GeneID" id="109478790"/>
<sequence>MSSFCLLAVGVALLFLPNAHGCSMVQGWQPIPFTHRLVQADIVVHVKVLNKTETPGDEDMWPQAYAGLLGVYCALKGGPLQHNITVVGLGESNPCSRTEVDIDEEYILLLKRRQDGAFAPDDVNTQTAALPATQDNLDMVALTCGLQNFTLPLDVAGNAPEQRGCPTHPNESGEQCVSAGAPSHFVMSTTLSLMCALLTYAFGLL</sequence>
<evidence type="ECO:0000256" key="1">
    <source>
        <dbReference type="SAM" id="SignalP"/>
    </source>
</evidence>
<gene>
    <name evidence="3" type="primary">LOC109478790</name>
</gene>
<proteinExistence type="predicted"/>